<dbReference type="PANTHER" id="PTHR28520:SF2">
    <property type="entry name" value="MITOTIC-SPINDLE ORGANIZING PROTEIN 1"/>
    <property type="match status" value="1"/>
</dbReference>
<dbReference type="InterPro" id="IPR022214">
    <property type="entry name" value="MZT1"/>
</dbReference>
<dbReference type="PANTHER" id="PTHR28520">
    <property type="entry name" value="MITOTIC-SPINDLE ORGANIZING PROTEIN 1"/>
    <property type="match status" value="1"/>
</dbReference>
<evidence type="ECO:0000256" key="4">
    <source>
        <dbReference type="ARBA" id="ARBA00016992"/>
    </source>
</evidence>
<evidence type="ECO:0000313" key="8">
    <source>
        <dbReference type="EMBL" id="CEP17778.1"/>
    </source>
</evidence>
<dbReference type="Pfam" id="PF12554">
    <property type="entry name" value="MOZART1"/>
    <property type="match status" value="1"/>
</dbReference>
<evidence type="ECO:0000256" key="7">
    <source>
        <dbReference type="ARBA" id="ARBA00029810"/>
    </source>
</evidence>
<evidence type="ECO:0000256" key="6">
    <source>
        <dbReference type="ARBA" id="ARBA00023212"/>
    </source>
</evidence>
<dbReference type="OrthoDB" id="20127at2759"/>
<evidence type="ECO:0000256" key="3">
    <source>
        <dbReference type="ARBA" id="ARBA00011015"/>
    </source>
</evidence>
<evidence type="ECO:0000313" key="9">
    <source>
        <dbReference type="Proteomes" id="UP000054107"/>
    </source>
</evidence>
<dbReference type="GO" id="GO:0051415">
    <property type="term" value="P:microtubule nucleation by interphase microtubule organizing center"/>
    <property type="evidence" value="ECO:0007669"/>
    <property type="project" value="TreeGrafter"/>
</dbReference>
<comment type="function">
    <text evidence="1">Required for gamma-tubulin complex recruitment to the microtubule organizing center (MTOC).</text>
</comment>
<dbReference type="AlphaFoldDB" id="A0A0B7NR13"/>
<comment type="subcellular location">
    <subcellularLocation>
        <location evidence="2">Cytoplasm</location>
        <location evidence="2">Cytoskeleton</location>
        <location evidence="2">Microtubule organizing center</location>
    </subcellularLocation>
</comment>
<dbReference type="GO" id="GO:0000931">
    <property type="term" value="C:gamma-tubulin ring complex"/>
    <property type="evidence" value="ECO:0007669"/>
    <property type="project" value="InterPro"/>
</dbReference>
<dbReference type="STRING" id="35722.A0A0B7NR13"/>
<evidence type="ECO:0000256" key="2">
    <source>
        <dbReference type="ARBA" id="ARBA00004267"/>
    </source>
</evidence>
<dbReference type="EMBL" id="LN733737">
    <property type="protein sequence ID" value="CEP17778.1"/>
    <property type="molecule type" value="Genomic_DNA"/>
</dbReference>
<name>A0A0B7NR13_9FUNG</name>
<keyword evidence="5" id="KW-0963">Cytoplasm</keyword>
<accession>A0A0B7NR13</accession>
<evidence type="ECO:0000256" key="1">
    <source>
        <dbReference type="ARBA" id="ARBA00003060"/>
    </source>
</evidence>
<dbReference type="GO" id="GO:0031021">
    <property type="term" value="C:interphase microtubule organizing center"/>
    <property type="evidence" value="ECO:0007669"/>
    <property type="project" value="TreeGrafter"/>
</dbReference>
<dbReference type="GO" id="GO:0090307">
    <property type="term" value="P:mitotic spindle assembly"/>
    <property type="evidence" value="ECO:0007669"/>
    <property type="project" value="TreeGrafter"/>
</dbReference>
<dbReference type="Proteomes" id="UP000054107">
    <property type="component" value="Unassembled WGS sequence"/>
</dbReference>
<dbReference type="GO" id="GO:0005819">
    <property type="term" value="C:spindle"/>
    <property type="evidence" value="ECO:0007669"/>
    <property type="project" value="TreeGrafter"/>
</dbReference>
<gene>
    <name evidence="8" type="primary">PARPA_12078.1 scaffold 44939</name>
</gene>
<keyword evidence="9" id="KW-1185">Reference proteome</keyword>
<sequence>MAQKIGRKRFPDTALGVANLVRVAKTVGISRQAIDEDVEYLLYSFKSVCQNDSDIYHDLFEFYIQCMDTDTNVEAALIFDKLKNMKAFLFVQEQEPDSHFTEEKIEFKKAIEMNQKLNEFKKRKIDYDPVCRNLNILMLTVALTRIKFVICSDEKLYDYTQLAQEYQNAKRSTFYTPQAACAMKKTLKETVNVVETRPRYLRNFLLNSTLGHDETHIVDQVKQTGQQMLNSKRRKLSVRDSFKNIARNNKPIMEPSRDADVKETIDILSEMANILNTGLDRETVSLCVSLCERGVNPEALATVIKELRELESNNASAATTTTSTSSRH</sequence>
<keyword evidence="6" id="KW-0206">Cytoskeleton</keyword>
<organism evidence="8 9">
    <name type="scientific">Parasitella parasitica</name>
    <dbReference type="NCBI Taxonomy" id="35722"/>
    <lineage>
        <taxon>Eukaryota</taxon>
        <taxon>Fungi</taxon>
        <taxon>Fungi incertae sedis</taxon>
        <taxon>Mucoromycota</taxon>
        <taxon>Mucoromycotina</taxon>
        <taxon>Mucoromycetes</taxon>
        <taxon>Mucorales</taxon>
        <taxon>Mucorineae</taxon>
        <taxon>Mucoraceae</taxon>
        <taxon>Parasitella</taxon>
    </lineage>
</organism>
<dbReference type="GO" id="GO:0033566">
    <property type="term" value="P:gamma-tubulin complex localization"/>
    <property type="evidence" value="ECO:0007669"/>
    <property type="project" value="InterPro"/>
</dbReference>
<proteinExistence type="inferred from homology"/>
<reference evidence="8 9" key="1">
    <citation type="submission" date="2014-09" db="EMBL/GenBank/DDBJ databases">
        <authorList>
            <person name="Ellenberger Sabrina"/>
        </authorList>
    </citation>
    <scope>NUCLEOTIDE SEQUENCE [LARGE SCALE GENOMIC DNA]</scope>
    <source>
        <strain evidence="8 9">CBS 412.66</strain>
    </source>
</reference>
<evidence type="ECO:0000256" key="5">
    <source>
        <dbReference type="ARBA" id="ARBA00022490"/>
    </source>
</evidence>
<comment type="similarity">
    <text evidence="3">Belongs to the MOZART1 family.</text>
</comment>
<protein>
    <recommendedName>
        <fullName evidence="4">Mitotic-spindle organizing protein 1</fullName>
    </recommendedName>
    <alternativeName>
        <fullName evidence="7">Mitotic-spindle organizing protein associated with a ring of gamma-tubulin 1</fullName>
    </alternativeName>
</protein>